<evidence type="ECO:0000313" key="6">
    <source>
        <dbReference type="EMBL" id="CAG9803108.1"/>
    </source>
</evidence>
<name>A0A9N9RQU5_9DIPT</name>
<evidence type="ECO:0000256" key="3">
    <source>
        <dbReference type="ARBA" id="ARBA00022833"/>
    </source>
</evidence>
<dbReference type="OrthoDB" id="512667at2759"/>
<dbReference type="PROSITE" id="PS51501">
    <property type="entry name" value="ZF_DNL"/>
    <property type="match status" value="1"/>
</dbReference>
<dbReference type="GO" id="GO:0030150">
    <property type="term" value="P:protein import into mitochondrial matrix"/>
    <property type="evidence" value="ECO:0007669"/>
    <property type="project" value="TreeGrafter"/>
</dbReference>
<dbReference type="InterPro" id="IPR007853">
    <property type="entry name" value="Znf_DNL-typ"/>
</dbReference>
<dbReference type="GO" id="GO:0005739">
    <property type="term" value="C:mitochondrion"/>
    <property type="evidence" value="ECO:0007669"/>
    <property type="project" value="TreeGrafter"/>
</dbReference>
<dbReference type="AlphaFoldDB" id="A0A9N9RQU5"/>
<sequence length="140" mass="16582">MNSLFRMCARNALRLVYQSGQVAKRQQINLLAFQNHDMRSSKTFCDNKLGKVDEIKKLYLQFTCKKCQERNSYMISKLAYEKGVVIVECQKCKNNHLIADNLKWFRDQKTNVEDLLRERGEKLLNKTNSIEFIEDEDRPK</sequence>
<organism evidence="6 7">
    <name type="scientific">Chironomus riparius</name>
    <dbReference type="NCBI Taxonomy" id="315576"/>
    <lineage>
        <taxon>Eukaryota</taxon>
        <taxon>Metazoa</taxon>
        <taxon>Ecdysozoa</taxon>
        <taxon>Arthropoda</taxon>
        <taxon>Hexapoda</taxon>
        <taxon>Insecta</taxon>
        <taxon>Pterygota</taxon>
        <taxon>Neoptera</taxon>
        <taxon>Endopterygota</taxon>
        <taxon>Diptera</taxon>
        <taxon>Nematocera</taxon>
        <taxon>Chironomoidea</taxon>
        <taxon>Chironomidae</taxon>
        <taxon>Chironominae</taxon>
        <taxon>Chironomus</taxon>
    </lineage>
</organism>
<dbReference type="Proteomes" id="UP001153620">
    <property type="component" value="Chromosome 2"/>
</dbReference>
<dbReference type="GO" id="GO:0006457">
    <property type="term" value="P:protein folding"/>
    <property type="evidence" value="ECO:0007669"/>
    <property type="project" value="TreeGrafter"/>
</dbReference>
<dbReference type="GO" id="GO:0051087">
    <property type="term" value="F:protein-folding chaperone binding"/>
    <property type="evidence" value="ECO:0007669"/>
    <property type="project" value="TreeGrafter"/>
</dbReference>
<dbReference type="EMBL" id="OU895878">
    <property type="protein sequence ID" value="CAG9803108.1"/>
    <property type="molecule type" value="Genomic_DNA"/>
</dbReference>
<evidence type="ECO:0000313" key="7">
    <source>
        <dbReference type="Proteomes" id="UP001153620"/>
    </source>
</evidence>
<reference evidence="6" key="1">
    <citation type="submission" date="2022-01" db="EMBL/GenBank/DDBJ databases">
        <authorList>
            <person name="King R."/>
        </authorList>
    </citation>
    <scope>NUCLEOTIDE SEQUENCE</scope>
</reference>
<dbReference type="GO" id="GO:0008270">
    <property type="term" value="F:zinc ion binding"/>
    <property type="evidence" value="ECO:0007669"/>
    <property type="project" value="UniProtKB-KW"/>
</dbReference>
<dbReference type="Pfam" id="PF05180">
    <property type="entry name" value="zf-DNL"/>
    <property type="match status" value="1"/>
</dbReference>
<keyword evidence="3" id="KW-0862">Zinc</keyword>
<evidence type="ECO:0000256" key="4">
    <source>
        <dbReference type="PROSITE-ProRule" id="PRU00834"/>
    </source>
</evidence>
<evidence type="ECO:0000259" key="5">
    <source>
        <dbReference type="PROSITE" id="PS51501"/>
    </source>
</evidence>
<protein>
    <recommendedName>
        <fullName evidence="5">DNL-type domain-containing protein</fullName>
    </recommendedName>
</protein>
<accession>A0A9N9RQU5</accession>
<evidence type="ECO:0000256" key="1">
    <source>
        <dbReference type="ARBA" id="ARBA00022723"/>
    </source>
</evidence>
<keyword evidence="7" id="KW-1185">Reference proteome</keyword>
<keyword evidence="1" id="KW-0479">Metal-binding</keyword>
<dbReference type="PANTHER" id="PTHR20922:SF13">
    <property type="entry name" value="DNL-TYPE ZINC FINGER PROTEIN"/>
    <property type="match status" value="1"/>
</dbReference>
<dbReference type="InterPro" id="IPR024158">
    <property type="entry name" value="Mt_import_TIM15"/>
</dbReference>
<keyword evidence="2 4" id="KW-0863">Zinc-finger</keyword>
<gene>
    <name evidence="6" type="ORF">CHIRRI_LOCUS6009</name>
</gene>
<dbReference type="GO" id="GO:0050821">
    <property type="term" value="P:protein stabilization"/>
    <property type="evidence" value="ECO:0007669"/>
    <property type="project" value="TreeGrafter"/>
</dbReference>
<feature type="domain" description="DNL-type" evidence="5">
    <location>
        <begin position="53"/>
        <end position="140"/>
    </location>
</feature>
<proteinExistence type="predicted"/>
<dbReference type="PANTHER" id="PTHR20922">
    <property type="entry name" value="DNL-TYPE ZINC FINGER PROTEIN"/>
    <property type="match status" value="1"/>
</dbReference>
<reference evidence="6" key="2">
    <citation type="submission" date="2022-10" db="EMBL/GenBank/DDBJ databases">
        <authorList>
            <consortium name="ENA_rothamsted_submissions"/>
            <consortium name="culmorum"/>
            <person name="King R."/>
        </authorList>
    </citation>
    <scope>NUCLEOTIDE SEQUENCE</scope>
</reference>
<evidence type="ECO:0000256" key="2">
    <source>
        <dbReference type="ARBA" id="ARBA00022771"/>
    </source>
</evidence>